<evidence type="ECO:0000313" key="3">
    <source>
        <dbReference type="Proteomes" id="UP000638986"/>
    </source>
</evidence>
<proteinExistence type="predicted"/>
<dbReference type="Gene3D" id="3.40.1580.10">
    <property type="entry name" value="SMI1/KNR4-like"/>
    <property type="match status" value="1"/>
</dbReference>
<gene>
    <name evidence="2" type="ORF">I5Q09_06950</name>
</gene>
<protein>
    <submittedName>
        <fullName evidence="2">SMI1/KNR4 family protein</fullName>
    </submittedName>
</protein>
<dbReference type="Pfam" id="PF09346">
    <property type="entry name" value="SMI1_KNR4"/>
    <property type="match status" value="1"/>
</dbReference>
<name>A0ABS0MNX3_PSELU</name>
<comment type="caution">
    <text evidence="2">The sequence shown here is derived from an EMBL/GenBank/DDBJ whole genome shotgun (WGS) entry which is preliminary data.</text>
</comment>
<reference evidence="2 3" key="1">
    <citation type="submission" date="2020-11" db="EMBL/GenBank/DDBJ databases">
        <title>Enhanced detection system for hospital associated transmission using whole genome sequencing surveillance.</title>
        <authorList>
            <person name="Harrison L.H."/>
            <person name="Van Tyne D."/>
            <person name="Marsh J.W."/>
            <person name="Griffith M.P."/>
            <person name="Snyder D.J."/>
            <person name="Cooper V.S."/>
            <person name="Mustapha M."/>
        </authorList>
    </citation>
    <scope>NUCLEOTIDE SEQUENCE [LARGE SCALE GENOMIC DNA]</scope>
    <source>
        <strain evidence="2 3">PSB00013</strain>
    </source>
</reference>
<evidence type="ECO:0000313" key="2">
    <source>
        <dbReference type="EMBL" id="MBH3438419.1"/>
    </source>
</evidence>
<dbReference type="InterPro" id="IPR018958">
    <property type="entry name" value="Knr4/Smi1-like_dom"/>
</dbReference>
<feature type="domain" description="Knr4/Smi1-like" evidence="1">
    <location>
        <begin position="8"/>
        <end position="157"/>
    </location>
</feature>
<dbReference type="SUPFAM" id="SSF160631">
    <property type="entry name" value="SMI1/KNR4-like"/>
    <property type="match status" value="1"/>
</dbReference>
<dbReference type="InterPro" id="IPR037883">
    <property type="entry name" value="Knr4/Smi1-like_sf"/>
</dbReference>
<sequence length="168" mass="19013">MSINHRKGVTDIEISALEKDLKISLPSDYKDFLKTTNGLSVTDPDYFDISFKRIDCGHIAFGSLFPTNDRSEVYDIESFNHEFIDELDFIESDKIAIGEDGGGNPYVLLIKKDIAGVYYWDRTHLHAENSTEADIKEVGESGDLYRIATSFDEFLTILAPYINKTKNS</sequence>
<dbReference type="Proteomes" id="UP000638986">
    <property type="component" value="Unassembled WGS sequence"/>
</dbReference>
<organism evidence="2 3">
    <name type="scientific">Pseudomonas luteola</name>
    <dbReference type="NCBI Taxonomy" id="47886"/>
    <lineage>
        <taxon>Bacteria</taxon>
        <taxon>Pseudomonadati</taxon>
        <taxon>Pseudomonadota</taxon>
        <taxon>Gammaproteobacteria</taxon>
        <taxon>Pseudomonadales</taxon>
        <taxon>Pseudomonadaceae</taxon>
        <taxon>Pseudomonas</taxon>
    </lineage>
</organism>
<accession>A0ABS0MNX3</accession>
<dbReference type="RefSeq" id="WP_197871634.1">
    <property type="nucleotide sequence ID" value="NZ_JADTXM010000004.1"/>
</dbReference>
<evidence type="ECO:0000259" key="1">
    <source>
        <dbReference type="SMART" id="SM00860"/>
    </source>
</evidence>
<dbReference type="EMBL" id="JADTXM010000004">
    <property type="protein sequence ID" value="MBH3438419.1"/>
    <property type="molecule type" value="Genomic_DNA"/>
</dbReference>
<dbReference type="SMART" id="SM00860">
    <property type="entry name" value="SMI1_KNR4"/>
    <property type="match status" value="1"/>
</dbReference>